<evidence type="ECO:0000256" key="2">
    <source>
        <dbReference type="ARBA" id="ARBA00022737"/>
    </source>
</evidence>
<dbReference type="InterPro" id="IPR032675">
    <property type="entry name" value="LRR_dom_sf"/>
</dbReference>
<dbReference type="SUPFAM" id="SSF52047">
    <property type="entry name" value="RNI-like"/>
    <property type="match status" value="1"/>
</dbReference>
<proteinExistence type="predicted"/>
<evidence type="ECO:0000259" key="4">
    <source>
        <dbReference type="PROSITE" id="PS50053"/>
    </source>
</evidence>
<evidence type="ECO:0000256" key="1">
    <source>
        <dbReference type="ARBA" id="ARBA00022614"/>
    </source>
</evidence>
<feature type="region of interest" description="Disordered" evidence="3">
    <location>
        <begin position="47"/>
        <end position="77"/>
    </location>
</feature>
<evidence type="ECO:0000256" key="3">
    <source>
        <dbReference type="SAM" id="MobiDB-lite"/>
    </source>
</evidence>
<sequence>MSEEQRDVLLEERPTGTDVPHEPEENISPTNEECRLPVCKSASAALEVGTSGSQSELRQTSSGPQCDVNKEESGGDEGVTEMLKSFVLAVHQKYNDDTHVADAVGNVVLVPKRGPVKMTASGSIMLPRQVTMSGCEISVAGDPQLIQRMCQKVQELDLMENHIKKWEEVFAIVRCIPHLTFLNLTKNHISCDFPNLDCWTSSCLKHLVLNDTLVTWDVLIKLLDVFPLLEELHLSVNEFQSVDFSTGSSLSTPLLTYPSLRKLFFIRNKVFQWSELSKLGSFFPGLQFLMLSETEIETTENGTDIQMCFPSLSVLGLNRTQLKSWEDVEKLRHFPSLTDVRLNGIPFLEAFDEKFKRWHTVALLPNIHFLNGSPVLENEREDAERAFIRLYMDSPDKPHRYFELEQQHGRLDPLVKVELKPKKRVRLLVKVESSSGDLKSSELMDIDVSQNIKDLKKLLSNVAGCPTSKLTLFYLDPEGYCGLERLMSMERKVHSYKMKDGDEIVIVIKDS</sequence>
<dbReference type="GeneID" id="101847085"/>
<feature type="domain" description="Ubiquitin-like" evidence="4">
    <location>
        <begin position="425"/>
        <end position="511"/>
    </location>
</feature>
<name>A0ABM1AFS5_APLCA</name>
<evidence type="ECO:0000313" key="6">
    <source>
        <dbReference type="RefSeq" id="XP_012946788.1"/>
    </source>
</evidence>
<dbReference type="PANTHER" id="PTHR18849">
    <property type="entry name" value="LEUCINE RICH REPEAT PROTEIN"/>
    <property type="match status" value="1"/>
</dbReference>
<feature type="compositionally biased region" description="Basic and acidic residues" evidence="3">
    <location>
        <begin position="1"/>
        <end position="24"/>
    </location>
</feature>
<reference evidence="6" key="1">
    <citation type="submission" date="2025-08" db="UniProtKB">
        <authorList>
            <consortium name="RefSeq"/>
        </authorList>
    </citation>
    <scope>IDENTIFICATION</scope>
</reference>
<feature type="region of interest" description="Disordered" evidence="3">
    <location>
        <begin position="1"/>
        <end position="34"/>
    </location>
</feature>
<dbReference type="PANTHER" id="PTHR18849:SF0">
    <property type="entry name" value="CILIA- AND FLAGELLA-ASSOCIATED PROTEIN 410-RELATED"/>
    <property type="match status" value="1"/>
</dbReference>
<dbReference type="SUPFAM" id="SSF54236">
    <property type="entry name" value="Ubiquitin-like"/>
    <property type="match status" value="1"/>
</dbReference>
<dbReference type="InterPro" id="IPR001611">
    <property type="entry name" value="Leu-rich_rpt"/>
</dbReference>
<accession>A0ABM1AFS5</accession>
<dbReference type="InterPro" id="IPR000626">
    <property type="entry name" value="Ubiquitin-like_dom"/>
</dbReference>
<feature type="compositionally biased region" description="Polar residues" evidence="3">
    <location>
        <begin position="50"/>
        <end position="64"/>
    </location>
</feature>
<dbReference type="InterPro" id="IPR029071">
    <property type="entry name" value="Ubiquitin-like_domsf"/>
</dbReference>
<keyword evidence="5" id="KW-1185">Reference proteome</keyword>
<dbReference type="PROSITE" id="PS50053">
    <property type="entry name" value="UBIQUITIN_2"/>
    <property type="match status" value="1"/>
</dbReference>
<keyword evidence="2" id="KW-0677">Repeat</keyword>
<dbReference type="Proteomes" id="UP000694888">
    <property type="component" value="Unplaced"/>
</dbReference>
<dbReference type="Gene3D" id="3.80.10.10">
    <property type="entry name" value="Ribonuclease Inhibitor"/>
    <property type="match status" value="2"/>
</dbReference>
<protein>
    <submittedName>
        <fullName evidence="6">Tubulin-specific chaperone cofactor E-like protein</fullName>
    </submittedName>
</protein>
<evidence type="ECO:0000313" key="5">
    <source>
        <dbReference type="Proteomes" id="UP000694888"/>
    </source>
</evidence>
<dbReference type="Gene3D" id="3.10.20.90">
    <property type="entry name" value="Phosphatidylinositol 3-kinase Catalytic Subunit, Chain A, domain 1"/>
    <property type="match status" value="1"/>
</dbReference>
<dbReference type="PROSITE" id="PS51450">
    <property type="entry name" value="LRR"/>
    <property type="match status" value="1"/>
</dbReference>
<gene>
    <name evidence="6" type="primary">LOC101847085</name>
</gene>
<organism evidence="5 6">
    <name type="scientific">Aplysia californica</name>
    <name type="common">California sea hare</name>
    <dbReference type="NCBI Taxonomy" id="6500"/>
    <lineage>
        <taxon>Eukaryota</taxon>
        <taxon>Metazoa</taxon>
        <taxon>Spiralia</taxon>
        <taxon>Lophotrochozoa</taxon>
        <taxon>Mollusca</taxon>
        <taxon>Gastropoda</taxon>
        <taxon>Heterobranchia</taxon>
        <taxon>Euthyneura</taxon>
        <taxon>Tectipleura</taxon>
        <taxon>Aplysiida</taxon>
        <taxon>Aplysioidea</taxon>
        <taxon>Aplysiidae</taxon>
        <taxon>Aplysia</taxon>
    </lineage>
</organism>
<dbReference type="RefSeq" id="XP_012946788.1">
    <property type="nucleotide sequence ID" value="XM_013091334.2"/>
</dbReference>
<keyword evidence="1" id="KW-0433">Leucine-rich repeat</keyword>